<protein>
    <submittedName>
        <fullName evidence="5">Helix-turn-helix transcriptional regulator</fullName>
    </submittedName>
</protein>
<sequence length="239" mass="26323">MKVQVEQSRKQSRPVSRSDFFPRLVAMQRFAHARYFAVLKTNNSGLASRRKLSCILDNFASDSEVSATAILDHYGQALLDHLELSSTPLMWNGREDSQTAETPDFAGFVTRIKQRVLPVCGVALPVRLGSMGNGYTVFVGNYLDLTSEVILDLHLRSNQLMMDLLVLDERRSAPDEVLSNREIGCLQLAGDGLVSEEIAAKLGLSVHTVNAYLASATVKLDSVNRIQAIAKAIRQGYIA</sequence>
<organism evidence="5 6">
    <name type="scientific">Rhizobium alvei</name>
    <dbReference type="NCBI Taxonomy" id="1132659"/>
    <lineage>
        <taxon>Bacteria</taxon>
        <taxon>Pseudomonadati</taxon>
        <taxon>Pseudomonadota</taxon>
        <taxon>Alphaproteobacteria</taxon>
        <taxon>Hyphomicrobiales</taxon>
        <taxon>Rhizobiaceae</taxon>
        <taxon>Rhizobium/Agrobacterium group</taxon>
        <taxon>Rhizobium</taxon>
    </lineage>
</organism>
<dbReference type="RefSeq" id="WP_304374417.1">
    <property type="nucleotide sequence ID" value="NZ_JAUOZU010000001.1"/>
</dbReference>
<dbReference type="PROSITE" id="PS00622">
    <property type="entry name" value="HTH_LUXR_1"/>
    <property type="match status" value="1"/>
</dbReference>
<dbReference type="Proteomes" id="UP001174932">
    <property type="component" value="Unassembled WGS sequence"/>
</dbReference>
<dbReference type="CDD" id="cd06170">
    <property type="entry name" value="LuxR_C_like"/>
    <property type="match status" value="1"/>
</dbReference>
<proteinExistence type="predicted"/>
<evidence type="ECO:0000256" key="2">
    <source>
        <dbReference type="ARBA" id="ARBA00023125"/>
    </source>
</evidence>
<dbReference type="PANTHER" id="PTHR44688">
    <property type="entry name" value="DNA-BINDING TRANSCRIPTIONAL ACTIVATOR DEVR_DOSR"/>
    <property type="match status" value="1"/>
</dbReference>
<dbReference type="SMART" id="SM00421">
    <property type="entry name" value="HTH_LUXR"/>
    <property type="match status" value="1"/>
</dbReference>
<accession>A0ABT8YFU2</accession>
<dbReference type="NCBIfam" id="NF047403">
    <property type="entry name" value="TransRegVisR"/>
    <property type="match status" value="1"/>
</dbReference>
<gene>
    <name evidence="5" type="ORF">Q4481_01190</name>
</gene>
<keyword evidence="2" id="KW-0238">DNA-binding</keyword>
<keyword evidence="3" id="KW-0804">Transcription</keyword>
<feature type="domain" description="HTH luxR-type" evidence="4">
    <location>
        <begin position="171"/>
        <end position="236"/>
    </location>
</feature>
<evidence type="ECO:0000259" key="4">
    <source>
        <dbReference type="PROSITE" id="PS50043"/>
    </source>
</evidence>
<name>A0ABT8YFU2_9HYPH</name>
<evidence type="ECO:0000256" key="1">
    <source>
        <dbReference type="ARBA" id="ARBA00023015"/>
    </source>
</evidence>
<evidence type="ECO:0000313" key="5">
    <source>
        <dbReference type="EMBL" id="MDO6962548.1"/>
    </source>
</evidence>
<dbReference type="PROSITE" id="PS50043">
    <property type="entry name" value="HTH_LUXR_2"/>
    <property type="match status" value="1"/>
</dbReference>
<evidence type="ECO:0000256" key="3">
    <source>
        <dbReference type="ARBA" id="ARBA00023163"/>
    </source>
</evidence>
<evidence type="ECO:0000313" key="6">
    <source>
        <dbReference type="Proteomes" id="UP001174932"/>
    </source>
</evidence>
<keyword evidence="1" id="KW-0805">Transcription regulation</keyword>
<comment type="caution">
    <text evidence="5">The sequence shown here is derived from an EMBL/GenBank/DDBJ whole genome shotgun (WGS) entry which is preliminary data.</text>
</comment>
<dbReference type="PRINTS" id="PR00038">
    <property type="entry name" value="HTHLUXR"/>
</dbReference>
<dbReference type="Pfam" id="PF00196">
    <property type="entry name" value="GerE"/>
    <property type="match status" value="1"/>
</dbReference>
<dbReference type="SUPFAM" id="SSF46894">
    <property type="entry name" value="C-terminal effector domain of the bipartite response regulators"/>
    <property type="match status" value="1"/>
</dbReference>
<dbReference type="PANTHER" id="PTHR44688:SF16">
    <property type="entry name" value="DNA-BINDING TRANSCRIPTIONAL ACTIVATOR DEVR_DOSR"/>
    <property type="match status" value="1"/>
</dbReference>
<keyword evidence="6" id="KW-1185">Reference proteome</keyword>
<dbReference type="Gene3D" id="1.10.10.10">
    <property type="entry name" value="Winged helix-like DNA-binding domain superfamily/Winged helix DNA-binding domain"/>
    <property type="match status" value="1"/>
</dbReference>
<dbReference type="InterPro" id="IPR016032">
    <property type="entry name" value="Sig_transdc_resp-reg_C-effctor"/>
</dbReference>
<dbReference type="EMBL" id="JAUOZU010000001">
    <property type="protein sequence ID" value="MDO6962548.1"/>
    <property type="molecule type" value="Genomic_DNA"/>
</dbReference>
<dbReference type="InterPro" id="IPR000792">
    <property type="entry name" value="Tscrpt_reg_LuxR_C"/>
</dbReference>
<dbReference type="InterPro" id="IPR036388">
    <property type="entry name" value="WH-like_DNA-bd_sf"/>
</dbReference>
<reference evidence="5" key="2">
    <citation type="submission" date="2023-07" db="EMBL/GenBank/DDBJ databases">
        <authorList>
            <person name="Shen H."/>
        </authorList>
    </citation>
    <scope>NUCLEOTIDE SEQUENCE</scope>
    <source>
        <strain evidence="5">TNR-22</strain>
    </source>
</reference>
<reference evidence="5" key="1">
    <citation type="journal article" date="2015" name="Int. J. Syst. Evol. Microbiol.">
        <title>Rhizobium alvei sp. nov., isolated from a freshwater river.</title>
        <authorList>
            <person name="Sheu S.Y."/>
            <person name="Huang H.W."/>
            <person name="Young C.C."/>
            <person name="Chen W.M."/>
        </authorList>
    </citation>
    <scope>NUCLEOTIDE SEQUENCE</scope>
    <source>
        <strain evidence="5">TNR-22</strain>
    </source>
</reference>